<name>A0ABZ2T5G3_9ENTE</name>
<dbReference type="Gene3D" id="2.40.260.10">
    <property type="entry name" value="Sortase"/>
    <property type="match status" value="1"/>
</dbReference>
<dbReference type="SUPFAM" id="SSF63817">
    <property type="entry name" value="Sortase"/>
    <property type="match status" value="1"/>
</dbReference>
<dbReference type="InterPro" id="IPR042001">
    <property type="entry name" value="Sortase_F"/>
</dbReference>
<feature type="compositionally biased region" description="Basic and acidic residues" evidence="2">
    <location>
        <begin position="212"/>
        <end position="223"/>
    </location>
</feature>
<dbReference type="InterPro" id="IPR032179">
    <property type="entry name" value="Cry22Aa_Ig-like"/>
</dbReference>
<dbReference type="CDD" id="cd05829">
    <property type="entry name" value="Sortase_F"/>
    <property type="match status" value="1"/>
</dbReference>
<feature type="compositionally biased region" description="Polar residues" evidence="2">
    <location>
        <begin position="228"/>
        <end position="239"/>
    </location>
</feature>
<dbReference type="EMBL" id="CP147248">
    <property type="protein sequence ID" value="WYJ86600.1"/>
    <property type="molecule type" value="Genomic_DNA"/>
</dbReference>
<evidence type="ECO:0000256" key="2">
    <source>
        <dbReference type="SAM" id="MobiDB-lite"/>
    </source>
</evidence>
<dbReference type="Pfam" id="PF16403">
    <property type="entry name" value="Bact_surface_Ig-like"/>
    <property type="match status" value="1"/>
</dbReference>
<feature type="compositionally biased region" description="Polar residues" evidence="2">
    <location>
        <begin position="199"/>
        <end position="209"/>
    </location>
</feature>
<sequence>MKKNFLKGSILVYTILVLVATLVLFILSDQAENFADTKKSEVLEVKRTELPSGTRYKTIEYGEKISVEEIFDITSKEIEGLEIETTNFDLTKIGTTNINVRFKKETDTTQGIIRLTIVDTVAPTITLKDSTIYKDQEFDPLADVSVKDNVDGDLNSKVNVSGIVDSSKEGLYRLDYTVSDSNNNQTTKTREITVIADPNSHTAISSQPFISEEPKKEESKSIESSEPASNFEQSSQVNETVPKEPVASDNQPNVLIINGVTIPYQNGGQGSGQAIIDNNSNGSASTWGGMPIQSGDDGANTHFIGHNPGVFSVLFSVRIGQSITVSDSSGKMTNYTINNIFHLDDFGQELATGVDYWDQTVGTTGGERITLQTCISDTENLMVFASK</sequence>
<evidence type="ECO:0000256" key="1">
    <source>
        <dbReference type="ARBA" id="ARBA00022801"/>
    </source>
</evidence>
<feature type="region of interest" description="Disordered" evidence="2">
    <location>
        <begin position="179"/>
        <end position="250"/>
    </location>
</feature>
<evidence type="ECO:0000259" key="3">
    <source>
        <dbReference type="Pfam" id="PF16403"/>
    </source>
</evidence>
<dbReference type="Pfam" id="PF04203">
    <property type="entry name" value="Sortase"/>
    <property type="match status" value="1"/>
</dbReference>
<dbReference type="InterPro" id="IPR023365">
    <property type="entry name" value="Sortase_dom-sf"/>
</dbReference>
<protein>
    <recommendedName>
        <fullName evidence="3">Pesticidal crystal protein Cry22Aa Ig-like domain-containing protein</fullName>
    </recommendedName>
</protein>
<proteinExistence type="predicted"/>
<evidence type="ECO:0000313" key="4">
    <source>
        <dbReference type="EMBL" id="WYJ86600.1"/>
    </source>
</evidence>
<keyword evidence="1" id="KW-0378">Hydrolase</keyword>
<evidence type="ECO:0000313" key="5">
    <source>
        <dbReference type="Proteomes" id="UP000195080"/>
    </source>
</evidence>
<dbReference type="Proteomes" id="UP000195080">
    <property type="component" value="Chromosome"/>
</dbReference>
<organism evidence="4 5">
    <name type="scientific">Candidatus Enterococcus lemimoniae</name>
    <dbReference type="NCBI Taxonomy" id="1834167"/>
    <lineage>
        <taxon>Bacteria</taxon>
        <taxon>Bacillati</taxon>
        <taxon>Bacillota</taxon>
        <taxon>Bacilli</taxon>
        <taxon>Lactobacillales</taxon>
        <taxon>Enterococcaceae</taxon>
        <taxon>Enterococcus</taxon>
    </lineage>
</organism>
<dbReference type="RefSeq" id="WP_086443816.1">
    <property type="nucleotide sequence ID" value="NZ_CP147248.1"/>
</dbReference>
<dbReference type="Gene3D" id="2.60.40.10">
    <property type="entry name" value="Immunoglobulins"/>
    <property type="match status" value="1"/>
</dbReference>
<accession>A0ABZ2T5G3</accession>
<dbReference type="InterPro" id="IPR013783">
    <property type="entry name" value="Ig-like_fold"/>
</dbReference>
<dbReference type="InterPro" id="IPR005754">
    <property type="entry name" value="Sortase"/>
</dbReference>
<keyword evidence="5" id="KW-1185">Reference proteome</keyword>
<gene>
    <name evidence="4" type="ORF">A5866_001684</name>
</gene>
<feature type="domain" description="Pesticidal crystal protein Cry22Aa Ig-like" evidence="3">
    <location>
        <begin position="129"/>
        <end position="194"/>
    </location>
</feature>
<reference evidence="5" key="1">
    <citation type="submission" date="2017-05" db="EMBL/GenBank/DDBJ databases">
        <title>The Genome Sequence of EEnterococcus faecalis 9F2_4866.</title>
        <authorList>
            <consortium name="The Broad Institute Genomics Platform"/>
            <consortium name="The Broad Institute Genomic Center for Infectious Diseases"/>
            <person name="Earl A."/>
            <person name="Manson A."/>
            <person name="Schwartman J."/>
            <person name="Gilmore M."/>
            <person name="Abouelleil A."/>
            <person name="Cao P."/>
            <person name="Chapman S."/>
            <person name="Cusick C."/>
            <person name="Shea T."/>
            <person name="Young S."/>
            <person name="Neafsey D."/>
            <person name="Nusbaum C."/>
            <person name="Birren B."/>
        </authorList>
    </citation>
    <scope>NUCLEOTIDE SEQUENCE [LARGE SCALE GENOMIC DNA]</scope>
    <source>
        <strain evidence="5">12C11_DIV0727</strain>
    </source>
</reference>